<dbReference type="Proteomes" id="UP001177670">
    <property type="component" value="Unassembled WGS sequence"/>
</dbReference>
<comment type="caution">
    <text evidence="2">The sequence shown here is derived from an EMBL/GenBank/DDBJ whole genome shotgun (WGS) entry which is preliminary data.</text>
</comment>
<dbReference type="AlphaFoldDB" id="A0AA40G3A1"/>
<feature type="compositionally biased region" description="Basic and acidic residues" evidence="1">
    <location>
        <begin position="82"/>
        <end position="106"/>
    </location>
</feature>
<keyword evidence="3" id="KW-1185">Reference proteome</keyword>
<evidence type="ECO:0000256" key="1">
    <source>
        <dbReference type="SAM" id="MobiDB-lite"/>
    </source>
</evidence>
<gene>
    <name evidence="2" type="ORF">K0M31_018345</name>
</gene>
<dbReference type="EMBL" id="JAHYIQ010000007">
    <property type="protein sequence ID" value="KAK1130205.1"/>
    <property type="molecule type" value="Genomic_DNA"/>
</dbReference>
<proteinExistence type="predicted"/>
<reference evidence="2" key="1">
    <citation type="submission" date="2021-10" db="EMBL/GenBank/DDBJ databases">
        <title>Melipona bicolor Genome sequencing and assembly.</title>
        <authorList>
            <person name="Araujo N.S."/>
            <person name="Arias M.C."/>
        </authorList>
    </citation>
    <scope>NUCLEOTIDE SEQUENCE</scope>
    <source>
        <strain evidence="2">USP_2M_L1-L4_2017</strain>
        <tissue evidence="2">Whole body</tissue>
    </source>
</reference>
<evidence type="ECO:0000313" key="2">
    <source>
        <dbReference type="EMBL" id="KAK1130205.1"/>
    </source>
</evidence>
<feature type="compositionally biased region" description="Basic and acidic residues" evidence="1">
    <location>
        <begin position="55"/>
        <end position="64"/>
    </location>
</feature>
<feature type="region of interest" description="Disordered" evidence="1">
    <location>
        <begin position="35"/>
        <end position="133"/>
    </location>
</feature>
<name>A0AA40G3A1_9HYME</name>
<sequence>MERSRGTGQTGRAGLLAARKADASRLTAAATAAAVAAAHYTGRERDADGWITRGEGWKERKGNELRGGGGGGGGSDGTHSSRRIERVREYADRGRTRTKKEAERVQRGNKQATGGGEGVHGCPVKINVKKYTR</sequence>
<accession>A0AA40G3A1</accession>
<feature type="compositionally biased region" description="Gly residues" evidence="1">
    <location>
        <begin position="65"/>
        <end position="76"/>
    </location>
</feature>
<evidence type="ECO:0000313" key="3">
    <source>
        <dbReference type="Proteomes" id="UP001177670"/>
    </source>
</evidence>
<organism evidence="2 3">
    <name type="scientific">Melipona bicolor</name>
    <dbReference type="NCBI Taxonomy" id="60889"/>
    <lineage>
        <taxon>Eukaryota</taxon>
        <taxon>Metazoa</taxon>
        <taxon>Ecdysozoa</taxon>
        <taxon>Arthropoda</taxon>
        <taxon>Hexapoda</taxon>
        <taxon>Insecta</taxon>
        <taxon>Pterygota</taxon>
        <taxon>Neoptera</taxon>
        <taxon>Endopterygota</taxon>
        <taxon>Hymenoptera</taxon>
        <taxon>Apocrita</taxon>
        <taxon>Aculeata</taxon>
        <taxon>Apoidea</taxon>
        <taxon>Anthophila</taxon>
        <taxon>Apidae</taxon>
        <taxon>Melipona</taxon>
    </lineage>
</organism>
<protein>
    <submittedName>
        <fullName evidence="2">Uncharacterized protein</fullName>
    </submittedName>
</protein>